<organism evidence="1 2">
    <name type="scientific">Cotesia congregata</name>
    <name type="common">Parasitoid wasp</name>
    <name type="synonym">Apanteles congregatus</name>
    <dbReference type="NCBI Taxonomy" id="51543"/>
    <lineage>
        <taxon>Eukaryota</taxon>
        <taxon>Metazoa</taxon>
        <taxon>Ecdysozoa</taxon>
        <taxon>Arthropoda</taxon>
        <taxon>Hexapoda</taxon>
        <taxon>Insecta</taxon>
        <taxon>Pterygota</taxon>
        <taxon>Neoptera</taxon>
        <taxon>Endopterygota</taxon>
        <taxon>Hymenoptera</taxon>
        <taxon>Apocrita</taxon>
        <taxon>Ichneumonoidea</taxon>
        <taxon>Braconidae</taxon>
        <taxon>Microgastrinae</taxon>
        <taxon>Cotesia</taxon>
    </lineage>
</organism>
<sequence>MGDEVTDDKNSKHEDEPACSLYVSRAINSHPQGLPDELSKVYLEEAIRESEPSGSWNVSQTSCGLIATFSLEADAEKVVQRGHLSRRFQGSIQVARFSARDSKHLKSVYLRDVPWAIPLEDLKTALIKQGITISAIERYRQYVRVEVLDACQYELLLSQGLDFFGAARFSGLPERVNWWRSTANGVNGPYQLGVIPGNPAEGSNSQQSDGVLQCYRCQGFWHVAANCRHLPRCVRCGEPHSVEFCSRPRNNPVCCHCSGPHHAGYKQCPVRLQLLNATPISITLSTSRAHDCSLKSNVSQSQQDTTANHQP</sequence>
<reference evidence="1" key="1">
    <citation type="submission" date="2021-04" db="EMBL/GenBank/DDBJ databases">
        <authorList>
            <person name="Chebbi M.A.C M."/>
        </authorList>
    </citation>
    <scope>NUCLEOTIDE SEQUENCE</scope>
</reference>
<comment type="caution">
    <text evidence="1">The sequence shown here is derived from an EMBL/GenBank/DDBJ whole genome shotgun (WGS) entry which is preliminary data.</text>
</comment>
<dbReference type="AlphaFoldDB" id="A0A8J2HP68"/>
<protein>
    <submittedName>
        <fullName evidence="1">Similar to ORF1: Nucleic-acid-binding protein from transposon X-element (Drosophila melanogaster)</fullName>
    </submittedName>
</protein>
<evidence type="ECO:0000313" key="1">
    <source>
        <dbReference type="EMBL" id="CAG5108608.1"/>
    </source>
</evidence>
<dbReference type="EMBL" id="CAJNRD030001124">
    <property type="protein sequence ID" value="CAG5108608.1"/>
    <property type="molecule type" value="Genomic_DNA"/>
</dbReference>
<keyword evidence="2" id="KW-1185">Reference proteome</keyword>
<dbReference type="OrthoDB" id="6501032at2759"/>
<dbReference type="Proteomes" id="UP000786811">
    <property type="component" value="Unassembled WGS sequence"/>
</dbReference>
<evidence type="ECO:0000313" key="2">
    <source>
        <dbReference type="Proteomes" id="UP000786811"/>
    </source>
</evidence>
<gene>
    <name evidence="1" type="ORF">HICCMSTLAB_LOCUS13322</name>
</gene>
<accession>A0A8J2HP68</accession>
<name>A0A8J2HP68_COTCN</name>
<proteinExistence type="predicted"/>